<dbReference type="EMBL" id="GDHC01021266">
    <property type="protein sequence ID" value="JAP97362.1"/>
    <property type="molecule type" value="Transcribed_RNA"/>
</dbReference>
<evidence type="ECO:0000256" key="1">
    <source>
        <dbReference type="ARBA" id="ARBA00022741"/>
    </source>
</evidence>
<dbReference type="EMBL" id="GBHO01012454">
    <property type="protein sequence ID" value="JAG31150.1"/>
    <property type="molecule type" value="Transcribed_RNA"/>
</dbReference>
<reference evidence="7" key="2">
    <citation type="submission" date="2014-07" db="EMBL/GenBank/DDBJ databases">
        <authorList>
            <person name="Hull J."/>
        </authorList>
    </citation>
    <scope>NUCLEOTIDE SEQUENCE</scope>
</reference>
<keyword evidence="1" id="KW-0547">Nucleotide-binding</keyword>
<reference evidence="8" key="3">
    <citation type="journal article" date="2016" name="Gigascience">
        <title>De novo construction of an expanded transcriptome assembly for the western tarnished plant bug, Lygus hesperus.</title>
        <authorList>
            <person name="Tassone E.E."/>
            <person name="Geib S.M."/>
            <person name="Hall B."/>
            <person name="Fabrick J.A."/>
            <person name="Brent C.S."/>
            <person name="Hull J.J."/>
        </authorList>
    </citation>
    <scope>NUCLEOTIDE SEQUENCE</scope>
</reference>
<organism evidence="7">
    <name type="scientific">Lygus hesperus</name>
    <name type="common">Western plant bug</name>
    <dbReference type="NCBI Taxonomy" id="30085"/>
    <lineage>
        <taxon>Eukaryota</taxon>
        <taxon>Metazoa</taxon>
        <taxon>Ecdysozoa</taxon>
        <taxon>Arthropoda</taxon>
        <taxon>Hexapoda</taxon>
        <taxon>Insecta</taxon>
        <taxon>Pterygota</taxon>
        <taxon>Neoptera</taxon>
        <taxon>Paraneoptera</taxon>
        <taxon>Hemiptera</taxon>
        <taxon>Heteroptera</taxon>
        <taxon>Panheteroptera</taxon>
        <taxon>Cimicomorpha</taxon>
        <taxon>Miridae</taxon>
        <taxon>Mirini</taxon>
        <taxon>Lygus</taxon>
    </lineage>
</organism>
<evidence type="ECO:0000259" key="6">
    <source>
        <dbReference type="PROSITE" id="PS51192"/>
    </source>
</evidence>
<dbReference type="Pfam" id="PF00270">
    <property type="entry name" value="DEAD"/>
    <property type="match status" value="1"/>
</dbReference>
<dbReference type="PROSITE" id="PS51192">
    <property type="entry name" value="HELICASE_ATP_BIND_1"/>
    <property type="match status" value="1"/>
</dbReference>
<evidence type="ECO:0000313" key="7">
    <source>
        <dbReference type="EMBL" id="JAG31150.1"/>
    </source>
</evidence>
<dbReference type="GO" id="GO:0003724">
    <property type="term" value="F:RNA helicase activity"/>
    <property type="evidence" value="ECO:0007669"/>
    <property type="project" value="TreeGrafter"/>
</dbReference>
<feature type="compositionally biased region" description="Basic and acidic residues" evidence="5">
    <location>
        <begin position="110"/>
        <end position="123"/>
    </location>
</feature>
<name>A0A0A9YNS5_LYGHE</name>
<dbReference type="InterPro" id="IPR014001">
    <property type="entry name" value="Helicase_ATP-bd"/>
</dbReference>
<keyword evidence="2" id="KW-0378">Hydrolase</keyword>
<evidence type="ECO:0000256" key="5">
    <source>
        <dbReference type="SAM" id="MobiDB-lite"/>
    </source>
</evidence>
<keyword evidence="3 7" id="KW-0347">Helicase</keyword>
<dbReference type="Gene3D" id="3.40.50.300">
    <property type="entry name" value="P-loop containing nucleotide triphosphate hydrolases"/>
    <property type="match status" value="1"/>
</dbReference>
<dbReference type="PANTHER" id="PTHR47959:SF25">
    <property type="entry name" value="RNA HELICASE"/>
    <property type="match status" value="1"/>
</dbReference>
<dbReference type="AlphaFoldDB" id="A0A0A9YNS5"/>
<evidence type="ECO:0000256" key="4">
    <source>
        <dbReference type="ARBA" id="ARBA00022840"/>
    </source>
</evidence>
<dbReference type="InterPro" id="IPR027417">
    <property type="entry name" value="P-loop_NTPase"/>
</dbReference>
<evidence type="ECO:0000256" key="3">
    <source>
        <dbReference type="ARBA" id="ARBA00022806"/>
    </source>
</evidence>
<proteinExistence type="predicted"/>
<dbReference type="InterPro" id="IPR050079">
    <property type="entry name" value="DEAD_box_RNA_helicase"/>
</dbReference>
<sequence>MIQTSSHDVAGRLQAAHIVVSTAALLAKYLRNGLLLPFHLAHIRYLVMDEADMLLAVAGQALRVIQAALPTQGMQVVLCSATLTDGVATMKGQLLHHPVSIVLSSTPVNDDEKKETKSRDRDTGSNTAKSYS</sequence>
<dbReference type="GO" id="GO:0016787">
    <property type="term" value="F:hydrolase activity"/>
    <property type="evidence" value="ECO:0007669"/>
    <property type="project" value="UniProtKB-KW"/>
</dbReference>
<dbReference type="GO" id="GO:0003676">
    <property type="term" value="F:nucleic acid binding"/>
    <property type="evidence" value="ECO:0007669"/>
    <property type="project" value="InterPro"/>
</dbReference>
<dbReference type="GO" id="GO:0005829">
    <property type="term" value="C:cytosol"/>
    <property type="evidence" value="ECO:0007669"/>
    <property type="project" value="TreeGrafter"/>
</dbReference>
<reference evidence="7" key="1">
    <citation type="journal article" date="2014" name="PLoS ONE">
        <title>Transcriptome-Based Identification of ABC Transporters in the Western Tarnished Plant Bug Lygus hesperus.</title>
        <authorList>
            <person name="Hull J.J."/>
            <person name="Chaney K."/>
            <person name="Geib S.M."/>
            <person name="Fabrick J.A."/>
            <person name="Brent C.S."/>
            <person name="Walsh D."/>
            <person name="Lavine L.C."/>
        </authorList>
    </citation>
    <scope>NUCLEOTIDE SEQUENCE</scope>
</reference>
<accession>A0A0A9YNS5</accession>
<feature type="domain" description="Helicase ATP-binding" evidence="6">
    <location>
        <begin position="1"/>
        <end position="101"/>
    </location>
</feature>
<evidence type="ECO:0000313" key="8">
    <source>
        <dbReference type="EMBL" id="JAP97362.1"/>
    </source>
</evidence>
<keyword evidence="4" id="KW-0067">ATP-binding</keyword>
<evidence type="ECO:0000256" key="2">
    <source>
        <dbReference type="ARBA" id="ARBA00022801"/>
    </source>
</evidence>
<dbReference type="GO" id="GO:0005524">
    <property type="term" value="F:ATP binding"/>
    <property type="evidence" value="ECO:0007669"/>
    <property type="project" value="UniProtKB-KW"/>
</dbReference>
<gene>
    <name evidence="7" type="primary">RRP3_2</name>
    <name evidence="8" type="synonym">RRP3</name>
    <name evidence="7" type="ORF">CM83_14176</name>
    <name evidence="8" type="ORF">g.2156</name>
</gene>
<feature type="region of interest" description="Disordered" evidence="5">
    <location>
        <begin position="105"/>
        <end position="132"/>
    </location>
</feature>
<dbReference type="SUPFAM" id="SSF52540">
    <property type="entry name" value="P-loop containing nucleoside triphosphate hydrolases"/>
    <property type="match status" value="1"/>
</dbReference>
<dbReference type="InterPro" id="IPR011545">
    <property type="entry name" value="DEAD/DEAH_box_helicase_dom"/>
</dbReference>
<dbReference type="PANTHER" id="PTHR47959">
    <property type="entry name" value="ATP-DEPENDENT RNA HELICASE RHLE-RELATED"/>
    <property type="match status" value="1"/>
</dbReference>
<protein>
    <submittedName>
        <fullName evidence="7">ATP-dependent rRNA helicase RRP3</fullName>
    </submittedName>
</protein>